<evidence type="ECO:0000256" key="7">
    <source>
        <dbReference type="ARBA" id="ARBA00022771"/>
    </source>
</evidence>
<keyword evidence="15 16" id="KW-1119">Modulation of host cell apoptosis by virus</keyword>
<dbReference type="OrthoDB" id="27353at10239"/>
<keyword evidence="8 16" id="KW-0862">Zinc</keyword>
<keyword evidence="11 16" id="KW-0010">Activator</keyword>
<keyword evidence="19" id="KW-1185">Reference proteome</keyword>
<keyword evidence="14 16" id="KW-0899">Viral immunoevasion</keyword>
<dbReference type="Proteomes" id="UP000052096">
    <property type="component" value="Segment"/>
</dbReference>
<reference evidence="18 19" key="1">
    <citation type="journal article" date="2008" name="Vet. Microbiol.">
        <title>Novel papillomavirus isolated from the oral mucosa of a polar bear does not cluster with other papillomaviruses of carnivores.</title>
        <authorList>
            <person name="Stevens H."/>
            <person name="Rector A."/>
            <person name="Bertelsen M.F."/>
            <person name="Leifsson P.S."/>
            <person name="Van Ranst M."/>
        </authorList>
    </citation>
    <scope>NUCLEOTIDE SEQUENCE [LARGE SCALE GENOMIC DNA]</scope>
</reference>
<dbReference type="InterPro" id="IPR001334">
    <property type="entry name" value="E6"/>
</dbReference>
<gene>
    <name evidence="16 18" type="primary">E6</name>
</gene>
<dbReference type="GO" id="GO:0006355">
    <property type="term" value="P:regulation of DNA-templated transcription"/>
    <property type="evidence" value="ECO:0007669"/>
    <property type="project" value="UniProtKB-UniRule"/>
</dbReference>
<name>B2KKW7_9PAPI</name>
<dbReference type="GO" id="GO:0003677">
    <property type="term" value="F:DNA binding"/>
    <property type="evidence" value="ECO:0007669"/>
    <property type="project" value="UniProtKB-UniRule"/>
</dbReference>
<dbReference type="Gene3D" id="3.30.240.40">
    <property type="entry name" value="E6 early regulatory protein"/>
    <property type="match status" value="2"/>
</dbReference>
<evidence type="ECO:0000256" key="3">
    <source>
        <dbReference type="ARBA" id="ARBA00022562"/>
    </source>
</evidence>
<evidence type="ECO:0000256" key="8">
    <source>
        <dbReference type="ARBA" id="ARBA00022833"/>
    </source>
</evidence>
<accession>B2KKW7</accession>
<dbReference type="KEGG" id="vg:6334561"/>
<evidence type="ECO:0000256" key="14">
    <source>
        <dbReference type="ARBA" id="ARBA00023280"/>
    </source>
</evidence>
<dbReference type="GO" id="GO:0042025">
    <property type="term" value="C:host cell nucleus"/>
    <property type="evidence" value="ECO:0007669"/>
    <property type="project" value="UniProtKB-SubCell"/>
</dbReference>
<evidence type="ECO:0000256" key="6">
    <source>
        <dbReference type="ARBA" id="ARBA00022723"/>
    </source>
</evidence>
<dbReference type="InterPro" id="IPR038575">
    <property type="entry name" value="E6_sf"/>
</dbReference>
<dbReference type="GO" id="GO:0052150">
    <property type="term" value="P:symbiont-mediated perturbation of host apoptosis"/>
    <property type="evidence" value="ECO:0007669"/>
    <property type="project" value="UniProtKB-KW"/>
</dbReference>
<keyword evidence="4 16" id="KW-0945">Host-virus interaction</keyword>
<dbReference type="GO" id="GO:0052170">
    <property type="term" value="P:symbiont-mediated suppression of host innate immune response"/>
    <property type="evidence" value="ECO:0007669"/>
    <property type="project" value="UniProtKB-KW"/>
</dbReference>
<dbReference type="GeneID" id="6334561"/>
<keyword evidence="13 16" id="KW-1035">Host cytoplasm</keyword>
<keyword evidence="9 16" id="KW-0805">Transcription regulation</keyword>
<evidence type="ECO:0000256" key="17">
    <source>
        <dbReference type="RuleBase" id="RU363123"/>
    </source>
</evidence>
<protein>
    <recommendedName>
        <fullName evidence="16 17">Protein E6</fullName>
    </recommendedName>
</protein>
<evidence type="ECO:0000256" key="1">
    <source>
        <dbReference type="ARBA" id="ARBA00006346"/>
    </source>
</evidence>
<evidence type="ECO:0000256" key="11">
    <source>
        <dbReference type="ARBA" id="ARBA00023159"/>
    </source>
</evidence>
<organism evidence="18 19">
    <name type="scientific">Ursus maritimus papillomavirus 1</name>
    <dbReference type="NCBI Taxonomy" id="461322"/>
    <lineage>
        <taxon>Viruses</taxon>
        <taxon>Monodnaviria</taxon>
        <taxon>Shotokuvirae</taxon>
        <taxon>Cossaviricota</taxon>
        <taxon>Papovaviricetes</taxon>
        <taxon>Zurhausenvirales</taxon>
        <taxon>Papillomaviridae</taxon>
        <taxon>Firstpapillomavirinae</taxon>
        <taxon>Omegapapillomavirus</taxon>
        <taxon>Omegapapillomavirus 1</taxon>
    </lineage>
</organism>
<evidence type="ECO:0000256" key="12">
    <source>
        <dbReference type="ARBA" id="ARBA00023163"/>
    </source>
</evidence>
<keyword evidence="2 16" id="KW-0244">Early protein</keyword>
<dbReference type="GO" id="GO:0030430">
    <property type="term" value="C:host cell cytoplasm"/>
    <property type="evidence" value="ECO:0007669"/>
    <property type="project" value="UniProtKB-SubCell"/>
</dbReference>
<evidence type="ECO:0000256" key="4">
    <source>
        <dbReference type="ARBA" id="ARBA00022581"/>
    </source>
</evidence>
<evidence type="ECO:0000256" key="15">
    <source>
        <dbReference type="ARBA" id="ARBA00023323"/>
    </source>
</evidence>
<evidence type="ECO:0000256" key="9">
    <source>
        <dbReference type="ARBA" id="ARBA00023015"/>
    </source>
</evidence>
<feature type="zinc finger region" evidence="16">
    <location>
        <begin position="26"/>
        <end position="62"/>
    </location>
</feature>
<comment type="function">
    <text evidence="16">Plays a major role in the induction and maintenance of cellular transformation. E6 associates with host UBE3A/E6-AP ubiquitin-protein ligase and modulates its activity. Protects host keratinocytes from apoptosis by mediating the degradation of host BAK1. May also inhibit host immune response.</text>
</comment>
<dbReference type="HAMAP" id="MF_04006">
    <property type="entry name" value="HPV_E6"/>
    <property type="match status" value="1"/>
</dbReference>
<keyword evidence="12 16" id="KW-0804">Transcription</keyword>
<keyword evidence="3 16" id="KW-1048">Host nucleus</keyword>
<dbReference type="EMBL" id="EF536349">
    <property type="protein sequence ID" value="ABV80245.1"/>
    <property type="molecule type" value="Genomic_DNA"/>
</dbReference>
<keyword evidence="5 16" id="KW-1090">Inhibition of host innate immune response by virus</keyword>
<dbReference type="GO" id="GO:0039648">
    <property type="term" value="P:symbiont-mediated perturbation of host ubiquitin-like protein modification"/>
    <property type="evidence" value="ECO:0007669"/>
    <property type="project" value="UniProtKB-UniRule"/>
</dbReference>
<evidence type="ECO:0000256" key="13">
    <source>
        <dbReference type="ARBA" id="ARBA00023200"/>
    </source>
</evidence>
<comment type="similarity">
    <text evidence="1 16 17">Belongs to the papillomaviridae E6 protein family.</text>
</comment>
<sequence>MAENPRSVRDLCLELDIEVGHLNLNCVYCKKWLSASDKGAFDRKCLKLIWKKGFPYGVCALCLYYNLQVSLWRHFRRSAYGLTLEKETGIPLGDLLIRCMQCGKILLAEEKVVMVEEGTRFHNVCGVWRGQCLMCSAGVYF</sequence>
<comment type="caution">
    <text evidence="16">Lacks conserved residue(s) required for the propagation of feature annotation.</text>
</comment>
<evidence type="ECO:0000313" key="18">
    <source>
        <dbReference type="EMBL" id="ABV80245.1"/>
    </source>
</evidence>
<evidence type="ECO:0000256" key="2">
    <source>
        <dbReference type="ARBA" id="ARBA00022518"/>
    </source>
</evidence>
<evidence type="ECO:0000256" key="16">
    <source>
        <dbReference type="HAMAP-Rule" id="MF_04006"/>
    </source>
</evidence>
<comment type="subcellular location">
    <subcellularLocation>
        <location evidence="16 17">Host cytoplasm</location>
    </subcellularLocation>
    <subcellularLocation>
        <location evidence="16 17">Host nucleus</location>
    </subcellularLocation>
</comment>
<comment type="subunit">
    <text evidence="16">Forms homodimers. Interacts with ubiquitin-protein ligase UBE3A/E6-AP; this interaction stimulates UBE3A ubiquitin activity. Interacts with host BAK1.</text>
</comment>
<keyword evidence="6 16" id="KW-0479">Metal-binding</keyword>
<evidence type="ECO:0000256" key="10">
    <source>
        <dbReference type="ARBA" id="ARBA00023125"/>
    </source>
</evidence>
<dbReference type="SUPFAM" id="SSF161229">
    <property type="entry name" value="E6 C-terminal domain-like"/>
    <property type="match status" value="2"/>
</dbReference>
<dbReference type="GO" id="GO:0008270">
    <property type="term" value="F:zinc ion binding"/>
    <property type="evidence" value="ECO:0007669"/>
    <property type="project" value="UniProtKB-KW"/>
</dbReference>
<dbReference type="RefSeq" id="YP_001931969.1">
    <property type="nucleotide sequence ID" value="NC_010739.1"/>
</dbReference>
<dbReference type="GO" id="GO:0006351">
    <property type="term" value="P:DNA-templated transcription"/>
    <property type="evidence" value="ECO:0007669"/>
    <property type="project" value="UniProtKB-UniRule"/>
</dbReference>
<feature type="zinc finger region" evidence="16">
    <location>
        <begin position="99"/>
        <end position="135"/>
    </location>
</feature>
<dbReference type="GO" id="GO:0039502">
    <property type="term" value="P:symbiont-mediated suppression of host type I interferon-mediated signaling pathway"/>
    <property type="evidence" value="ECO:0007669"/>
    <property type="project" value="UniProtKB-UniRule"/>
</dbReference>
<proteinExistence type="inferred from homology"/>
<evidence type="ECO:0000313" key="19">
    <source>
        <dbReference type="Proteomes" id="UP000052096"/>
    </source>
</evidence>
<evidence type="ECO:0000256" key="5">
    <source>
        <dbReference type="ARBA" id="ARBA00022632"/>
    </source>
</evidence>
<keyword evidence="7 16" id="KW-0863">Zinc-finger</keyword>
<dbReference type="Pfam" id="PF00518">
    <property type="entry name" value="E6"/>
    <property type="match status" value="1"/>
</dbReference>
<keyword evidence="10 16" id="KW-0238">DNA-binding</keyword>